<gene>
    <name evidence="11" type="ORF">KUTeg_024597</name>
</gene>
<evidence type="ECO:0000256" key="2">
    <source>
        <dbReference type="ARBA" id="ARBA00022737"/>
    </source>
</evidence>
<evidence type="ECO:0000256" key="9">
    <source>
        <dbReference type="SAM" id="SignalP"/>
    </source>
</evidence>
<dbReference type="PANTHER" id="PTHR19325">
    <property type="entry name" value="COMPLEMENT COMPONENT-RELATED SUSHI DOMAIN-CONTAINING"/>
    <property type="match status" value="1"/>
</dbReference>
<dbReference type="Gene3D" id="2.120.10.30">
    <property type="entry name" value="TolB, C-terminal domain"/>
    <property type="match status" value="3"/>
</dbReference>
<dbReference type="SUPFAM" id="SSF57184">
    <property type="entry name" value="Growth factor receptor domain"/>
    <property type="match status" value="1"/>
</dbReference>
<protein>
    <recommendedName>
        <fullName evidence="10">Sushi domain-containing protein</fullName>
    </recommendedName>
</protein>
<keyword evidence="8" id="KW-1133">Transmembrane helix</keyword>
<dbReference type="Gene3D" id="2.10.25.10">
    <property type="entry name" value="Laminin"/>
    <property type="match status" value="1"/>
</dbReference>
<evidence type="ECO:0000256" key="5">
    <source>
        <dbReference type="PROSITE-ProRule" id="PRU00302"/>
    </source>
</evidence>
<dbReference type="CDD" id="cd00033">
    <property type="entry name" value="CCP"/>
    <property type="match status" value="4"/>
</dbReference>
<feature type="repeat" description="LDL-receptor class B" evidence="6">
    <location>
        <begin position="76"/>
        <end position="119"/>
    </location>
</feature>
<dbReference type="InterPro" id="IPR035976">
    <property type="entry name" value="Sushi/SCR/CCP_sf"/>
</dbReference>
<evidence type="ECO:0000256" key="7">
    <source>
        <dbReference type="SAM" id="MobiDB-lite"/>
    </source>
</evidence>
<feature type="repeat" description="LDL-receptor class B" evidence="6">
    <location>
        <begin position="297"/>
        <end position="339"/>
    </location>
</feature>
<accession>A0ABQ9E0U4</accession>
<keyword evidence="1 5" id="KW-0768">Sushi</keyword>
<evidence type="ECO:0000259" key="10">
    <source>
        <dbReference type="PROSITE" id="PS50923"/>
    </source>
</evidence>
<keyword evidence="3" id="KW-1015">Disulfide bond</keyword>
<dbReference type="InterPro" id="IPR009030">
    <property type="entry name" value="Growth_fac_rcpt_cys_sf"/>
</dbReference>
<evidence type="ECO:0000313" key="12">
    <source>
        <dbReference type="Proteomes" id="UP001217089"/>
    </source>
</evidence>
<evidence type="ECO:0000256" key="1">
    <source>
        <dbReference type="ARBA" id="ARBA00022659"/>
    </source>
</evidence>
<feature type="compositionally biased region" description="Polar residues" evidence="7">
    <location>
        <begin position="1230"/>
        <end position="1242"/>
    </location>
</feature>
<organism evidence="11 12">
    <name type="scientific">Tegillarca granosa</name>
    <name type="common">Malaysian cockle</name>
    <name type="synonym">Anadara granosa</name>
    <dbReference type="NCBI Taxonomy" id="220873"/>
    <lineage>
        <taxon>Eukaryota</taxon>
        <taxon>Metazoa</taxon>
        <taxon>Spiralia</taxon>
        <taxon>Lophotrochozoa</taxon>
        <taxon>Mollusca</taxon>
        <taxon>Bivalvia</taxon>
        <taxon>Autobranchia</taxon>
        <taxon>Pteriomorphia</taxon>
        <taxon>Arcoida</taxon>
        <taxon>Arcoidea</taxon>
        <taxon>Arcidae</taxon>
        <taxon>Tegillarca</taxon>
    </lineage>
</organism>
<keyword evidence="8" id="KW-0812">Transmembrane</keyword>
<dbReference type="SMART" id="SM00181">
    <property type="entry name" value="EGF"/>
    <property type="match status" value="2"/>
</dbReference>
<comment type="caution">
    <text evidence="5">Lacks conserved residue(s) required for the propagation of feature annotation.</text>
</comment>
<dbReference type="PANTHER" id="PTHR19325:SF560">
    <property type="entry name" value="SUSHI, VON WILLEBRAND FACTOR TYPE A, EGF AND PENTRAXIN DOMAIN-CONTAINING PROTEIN 1"/>
    <property type="match status" value="1"/>
</dbReference>
<keyword evidence="9" id="KW-0732">Signal</keyword>
<name>A0ABQ9E0U4_TEGGR</name>
<dbReference type="PROSITE" id="PS50923">
    <property type="entry name" value="SUSHI"/>
    <property type="match status" value="4"/>
</dbReference>
<sequence>MNLNFVYIVFSIFYIQRITEGEITYDWLNRNLYWTDSKFQWIIIHPAYALEKNMYKAVVDRNLTMPYGITVDPNKGLLFWSDIANNPVIERSNLAGNDRKAIVTRSLRFPNSLVADETTESLFWTDQTRDTIETCSYSGVNRRSLTRLSSTQFTSLALFKTNTVSMGYAVWTTGPCEDANGGCQEICVASHSGRICQCSLGFTLQSDQTSCSSRFAFADRLTIDYSTNNIYFSQISRLGLSGSIRVVRDRASPKTIVQRLNSPRAVALYPSKGYLFFTDHEIASSHISRCYMDGSTDRLYWTDGYHNKIESTDLNGANRREILVDSGSHMVAIVLGGAYIYYTAWSKHKTNCHKRKLYTWLLSGFKAWKTTKSYIDLNKRHMNSLCSSQNGQCSTYCLPTASGRTCSCEDGVTLNSDGRTCQGAVTCNLTIPNGNFTTDCYGSLNNYCQYNCDAGYQKNPSHSNILCSMPGVWNPSTDQLCLRKQCSSSIPNGAISTCNRYVDDVCSYQCNSGYRKNTSISSLTCLVNAVTCNLTIPNGNFTTDCYGSLNNYCQYNCDAGYQKNPSHRKQCSSSIPNGAISTCNRYVDDVCSYQCNSGYRKNTSISSLTCLVNAVTCNLTIPNGNFTTDCYGSLNNYCQYNCDAGYQKNPSHRKQCSSSIPNGAISTCNRYVDDVCSYQCNSGYRKNTSISSLTCLVNAVTCNLTIPNGNFTTDCYGSLNNYCQYNCDAGYQKNPSHRKQCSSSIPNGAISTCNRYVDEVCSYQCNSGYRKNTSISSLTCLVNGDWDMQVETICEGTVTCNLTIPNGNFTTDCYGSLNNYCQYNCDAGYQKNPSHRKQCSSSIPNGAISTCNRYVDDVCSYQCNSGYRKNTSISSLTCLVNGDWDVQVETICEEIKCLKNIPNGTLKICPANIGSSCNFDCDNGFQKKSGVSSIFCLATGLWSEAIDELCVRISCQTEIPNVKLDDNCSGYPNSVCQYSCTNGFLKNPQTTSIHCLPNGVWSPHQNEWCKVPNCNTKIQNGQIDQSCLGSTLEKCNYSCNTGYTKNPAIKDVTCNSNNQWSKSADELCKEVKALPITGIVGGAGGSFGLIVIIVIVLVAVCKRKPKKNNPYSEMFENSQCDQHNRPSSQVEYAEIDDVHNQRVSTYDMPYDYLETNPKLVADVPVTIASKFTEQDRCDASQFGKRISNQYQNSAFLEDTVNSEYETPSKQNKEIDVSDYLKVKKENYEQSDQNNTYFTSTPITHDRPSSSKEKVPPKVPPKPKTTDLSVEFPYQQHTKTPEIEHVYSKLKRKSIQSIFAYKFNLLHSKHDVKKVRDFLLKFEEFVYSFFLTQHSDIKYRPLLNKVV</sequence>
<dbReference type="InterPro" id="IPR000033">
    <property type="entry name" value="LDLR_classB_rpt"/>
</dbReference>
<proteinExistence type="predicted"/>
<dbReference type="InterPro" id="IPR000436">
    <property type="entry name" value="Sushi_SCR_CCP_dom"/>
</dbReference>
<evidence type="ECO:0000313" key="11">
    <source>
        <dbReference type="EMBL" id="KAJ8298066.1"/>
    </source>
</evidence>
<dbReference type="SMART" id="SM00032">
    <property type="entry name" value="CCP"/>
    <property type="match status" value="9"/>
</dbReference>
<feature type="domain" description="Sushi" evidence="10">
    <location>
        <begin position="739"/>
        <end position="796"/>
    </location>
</feature>
<keyword evidence="2" id="KW-0677">Repeat</keyword>
<keyword evidence="4" id="KW-0325">Glycoprotein</keyword>
<feature type="domain" description="Sushi" evidence="10">
    <location>
        <begin position="1007"/>
        <end position="1070"/>
    </location>
</feature>
<evidence type="ECO:0000256" key="8">
    <source>
        <dbReference type="SAM" id="Phobius"/>
    </source>
</evidence>
<dbReference type="Pfam" id="PF00084">
    <property type="entry name" value="Sushi"/>
    <property type="match status" value="4"/>
</dbReference>
<feature type="chain" id="PRO_5045908072" description="Sushi domain-containing protein" evidence="9">
    <location>
        <begin position="22"/>
        <end position="1346"/>
    </location>
</feature>
<keyword evidence="12" id="KW-1185">Reference proteome</keyword>
<dbReference type="Gene3D" id="2.10.70.10">
    <property type="entry name" value="Complement Module, domain 1"/>
    <property type="match status" value="5"/>
</dbReference>
<feature type="signal peptide" evidence="9">
    <location>
        <begin position="1"/>
        <end position="21"/>
    </location>
</feature>
<evidence type="ECO:0000256" key="6">
    <source>
        <dbReference type="PROSITE-ProRule" id="PRU00461"/>
    </source>
</evidence>
<dbReference type="InterPro" id="IPR000742">
    <property type="entry name" value="EGF"/>
</dbReference>
<comment type="caution">
    <text evidence="11">The sequence shown here is derived from an EMBL/GenBank/DDBJ whole genome shotgun (WGS) entry which is preliminary data.</text>
</comment>
<dbReference type="InterPro" id="IPR050350">
    <property type="entry name" value="Compl-Cell_Adhes-Reg"/>
</dbReference>
<dbReference type="PROSITE" id="PS51120">
    <property type="entry name" value="LDLRB"/>
    <property type="match status" value="2"/>
</dbReference>
<reference evidence="11 12" key="1">
    <citation type="submission" date="2022-12" db="EMBL/GenBank/DDBJ databases">
        <title>Chromosome-level genome of Tegillarca granosa.</title>
        <authorList>
            <person name="Kim J."/>
        </authorList>
    </citation>
    <scope>NUCLEOTIDE SEQUENCE [LARGE SCALE GENOMIC DNA]</scope>
    <source>
        <strain evidence="11">Teg-2019</strain>
        <tissue evidence="11">Adductor muscle</tissue>
    </source>
</reference>
<feature type="compositionally biased region" description="Basic and acidic residues" evidence="7">
    <location>
        <begin position="1243"/>
        <end position="1255"/>
    </location>
</feature>
<dbReference type="Proteomes" id="UP001217089">
    <property type="component" value="Unassembled WGS sequence"/>
</dbReference>
<keyword evidence="8" id="KW-0472">Membrane</keyword>
<feature type="domain" description="Sushi" evidence="10">
    <location>
        <begin position="890"/>
        <end position="952"/>
    </location>
</feature>
<dbReference type="EMBL" id="JARBDR010000923">
    <property type="protein sequence ID" value="KAJ8298066.1"/>
    <property type="molecule type" value="Genomic_DNA"/>
</dbReference>
<evidence type="ECO:0000256" key="3">
    <source>
        <dbReference type="ARBA" id="ARBA00023157"/>
    </source>
</evidence>
<dbReference type="Pfam" id="PF14670">
    <property type="entry name" value="FXa_inhibition"/>
    <property type="match status" value="2"/>
</dbReference>
<feature type="domain" description="Sushi" evidence="10">
    <location>
        <begin position="419"/>
        <end position="483"/>
    </location>
</feature>
<dbReference type="SUPFAM" id="SSF63825">
    <property type="entry name" value="YWTD domain"/>
    <property type="match status" value="2"/>
</dbReference>
<dbReference type="SUPFAM" id="SSF57535">
    <property type="entry name" value="Complement control module/SCR domain"/>
    <property type="match status" value="4"/>
</dbReference>
<evidence type="ECO:0000256" key="4">
    <source>
        <dbReference type="ARBA" id="ARBA00023180"/>
    </source>
</evidence>
<feature type="transmembrane region" description="Helical" evidence="8">
    <location>
        <begin position="1076"/>
        <end position="1100"/>
    </location>
</feature>
<feature type="region of interest" description="Disordered" evidence="7">
    <location>
        <begin position="1230"/>
        <end position="1267"/>
    </location>
</feature>
<dbReference type="SMART" id="SM00135">
    <property type="entry name" value="LY"/>
    <property type="match status" value="4"/>
</dbReference>
<dbReference type="Pfam" id="PF00058">
    <property type="entry name" value="Ldl_recept_b"/>
    <property type="match status" value="1"/>
</dbReference>
<dbReference type="InterPro" id="IPR011042">
    <property type="entry name" value="6-blade_b-propeller_TolB-like"/>
</dbReference>